<dbReference type="EMBL" id="CP000766">
    <property type="protein sequence ID" value="ABY71982.1"/>
    <property type="molecule type" value="Genomic_DNA"/>
</dbReference>
<name>B0BVV6_RICRO</name>
<feature type="transmembrane region" description="Helical" evidence="1">
    <location>
        <begin position="12"/>
        <end position="31"/>
    </location>
</feature>
<reference evidence="2 3" key="1">
    <citation type="journal article" date="2008" name="Infect. Immun.">
        <title>Genomic comparison of virulent Rickettsia rickettsii Sheila Smith and avirulent Rickettsia rickettsii Iowa.</title>
        <authorList>
            <person name="Ellison D.W."/>
            <person name="Clark T.R."/>
            <person name="Sturdevant D.E."/>
            <person name="Virtaneva K."/>
            <person name="Porcella S.F."/>
            <person name="Hackstadt T."/>
        </authorList>
    </citation>
    <scope>NUCLEOTIDE SEQUENCE [LARGE SCALE GENOMIC DNA]</scope>
    <source>
        <strain evidence="2 3">Iowa</strain>
    </source>
</reference>
<dbReference type="Proteomes" id="UP000000796">
    <property type="component" value="Chromosome"/>
</dbReference>
<evidence type="ECO:0000313" key="3">
    <source>
        <dbReference type="Proteomes" id="UP000000796"/>
    </source>
</evidence>
<keyword evidence="1" id="KW-0812">Transmembrane</keyword>
<dbReference type="KEGG" id="rrj:RrIowa_0054"/>
<gene>
    <name evidence="2" type="ordered locus">RrIowa_0054</name>
</gene>
<evidence type="ECO:0000256" key="1">
    <source>
        <dbReference type="SAM" id="Phobius"/>
    </source>
</evidence>
<reference evidence="2 3" key="2">
    <citation type="journal article" date="2015" name="Infect. Immun.">
        <title>Comparative genome sequencing of Rickettsia rickettsii strains that differ in virulence.</title>
        <authorList>
            <person name="Clark T.R."/>
            <person name="Noriea N.F."/>
            <person name="Bublitz D.C."/>
            <person name="Ellison D.W."/>
            <person name="Martens C."/>
            <person name="Lutter E.I."/>
            <person name="Hackstadt T."/>
        </authorList>
    </citation>
    <scope>NUCLEOTIDE SEQUENCE [LARGE SCALE GENOMIC DNA]</scope>
    <source>
        <strain evidence="2 3">Iowa</strain>
    </source>
</reference>
<protein>
    <submittedName>
        <fullName evidence="2">Uncharacterized protein</fullName>
    </submittedName>
</protein>
<keyword evidence="1" id="KW-0472">Membrane</keyword>
<keyword evidence="1" id="KW-1133">Transmembrane helix</keyword>
<evidence type="ECO:0000313" key="2">
    <source>
        <dbReference type="EMBL" id="ABY71982.1"/>
    </source>
</evidence>
<organism evidence="2 3">
    <name type="scientific">Rickettsia rickettsii (strain Iowa)</name>
    <dbReference type="NCBI Taxonomy" id="452659"/>
    <lineage>
        <taxon>Bacteria</taxon>
        <taxon>Pseudomonadati</taxon>
        <taxon>Pseudomonadota</taxon>
        <taxon>Alphaproteobacteria</taxon>
        <taxon>Rickettsiales</taxon>
        <taxon>Rickettsiaceae</taxon>
        <taxon>Rickettsieae</taxon>
        <taxon>Rickettsia</taxon>
        <taxon>spotted fever group</taxon>
    </lineage>
</organism>
<keyword evidence="3" id="KW-1185">Reference proteome</keyword>
<sequence length="61" mass="7251">MLTEPISFSKLLMLLFIVIPNILLKFLKLFVKNNLILSKFSTSVLELLICCKKFFKLYIYY</sequence>
<proteinExistence type="predicted"/>
<dbReference type="HOGENOM" id="CLU_2919848_0_0_5"/>
<accession>B0BVV6</accession>
<dbReference type="AlphaFoldDB" id="B0BVV6"/>